<dbReference type="InterPro" id="IPR050810">
    <property type="entry name" value="Bact_Secretion_Sys_Channel"/>
</dbReference>
<keyword evidence="7" id="KW-1185">Reference proteome</keyword>
<feature type="domain" description="Pilus formation protein N-terminal" evidence="5">
    <location>
        <begin position="50"/>
        <end position="119"/>
    </location>
</feature>
<reference evidence="6 7" key="1">
    <citation type="submission" date="2017-07" db="EMBL/GenBank/DDBJ databases">
        <authorList>
            <person name="Sun Z.S."/>
            <person name="Albrecht U."/>
            <person name="Echele G."/>
            <person name="Lee C.C."/>
        </authorList>
    </citation>
    <scope>NUCLEOTIDE SEQUENCE [LARGE SCALE GENOMIC DNA]</scope>
    <source>
        <strain evidence="6 7">CGMCC 1.12672</strain>
    </source>
</reference>
<dbReference type="PRINTS" id="PR00811">
    <property type="entry name" value="BCTERIALGSPD"/>
</dbReference>
<evidence type="ECO:0000256" key="1">
    <source>
        <dbReference type="RuleBase" id="RU004003"/>
    </source>
</evidence>
<gene>
    <name evidence="6" type="ORF">SAMN06297144_0057</name>
</gene>
<comment type="similarity">
    <text evidence="1">Belongs to the bacterial secretin family.</text>
</comment>
<dbReference type="InterPro" id="IPR004846">
    <property type="entry name" value="T2SS/T3SS_dom"/>
</dbReference>
<dbReference type="RefSeq" id="WP_245858080.1">
    <property type="nucleotide sequence ID" value="NZ_OBMI01000001.1"/>
</dbReference>
<dbReference type="GO" id="GO:0009306">
    <property type="term" value="P:protein secretion"/>
    <property type="evidence" value="ECO:0007669"/>
    <property type="project" value="InterPro"/>
</dbReference>
<organism evidence="6 7">
    <name type="scientific">Sphingomonas guangdongensis</name>
    <dbReference type="NCBI Taxonomy" id="1141890"/>
    <lineage>
        <taxon>Bacteria</taxon>
        <taxon>Pseudomonadati</taxon>
        <taxon>Pseudomonadota</taxon>
        <taxon>Alphaproteobacteria</taxon>
        <taxon>Sphingomonadales</taxon>
        <taxon>Sphingomonadaceae</taxon>
        <taxon>Sphingomonas</taxon>
    </lineage>
</organism>
<dbReference type="GO" id="GO:0015627">
    <property type="term" value="C:type II protein secretion system complex"/>
    <property type="evidence" value="ECO:0007669"/>
    <property type="project" value="TreeGrafter"/>
</dbReference>
<feature type="region of interest" description="Disordered" evidence="2">
    <location>
        <begin position="506"/>
        <end position="580"/>
    </location>
</feature>
<dbReference type="PANTHER" id="PTHR30332">
    <property type="entry name" value="PROBABLE GENERAL SECRETION PATHWAY PROTEIN D"/>
    <property type="match status" value="1"/>
</dbReference>
<evidence type="ECO:0000256" key="2">
    <source>
        <dbReference type="SAM" id="MobiDB-lite"/>
    </source>
</evidence>
<dbReference type="PANTHER" id="PTHR30332:SF17">
    <property type="entry name" value="TYPE IV PILIATION SYSTEM PROTEIN DR_0774-RELATED"/>
    <property type="match status" value="1"/>
</dbReference>
<evidence type="ECO:0000259" key="4">
    <source>
        <dbReference type="Pfam" id="PF00263"/>
    </source>
</evidence>
<dbReference type="Pfam" id="PF00263">
    <property type="entry name" value="Secretin"/>
    <property type="match status" value="1"/>
</dbReference>
<proteinExistence type="inferred from homology"/>
<evidence type="ECO:0000259" key="5">
    <source>
        <dbReference type="Pfam" id="PF13629"/>
    </source>
</evidence>
<dbReference type="InterPro" id="IPR001775">
    <property type="entry name" value="GspD/PilQ"/>
</dbReference>
<dbReference type="AlphaFoldDB" id="A0A285Q9P1"/>
<sequence length="580" mass="60109">MRPTALMQRWSGGALTTALILAAAAPQTAAAPAQQRVRVGQPAGVERPTTEVQLSVGQGQLINLPAAVTTVWTSNAAAADVYVNSARQINLFGKDFGEATIYATNAAGDVIYSANVRVSQNLTSIDRMMKLALPDAQIKVTTVGQLAVLTGTVASPTDAQEAQRLAATLLNPGIDVTAGAPLKISVLNRLKTATPLQVNLQVKFAEVSRSFIKNIGVNLQSRDTTGGFQFNVSSGRNPGGIGSVDTSTLPRLDASSLYGLPAGSLSLPFDPKIGNFVLPGTGTAFNFNNLASPTERTALGLATRLAGLDLLSAIDLGETAGQVTTLANPNLTALSGETGTFLAGGEIPIPVASGLGTVAIEYKQYGVSLAYTPTVLADGRISLRVRPEVSQLSYDTAVTFSGTRIPGITTRRTETTVELGSGQSFMIAGLLQNLHNNNFSKTPGISDLPVLGALFRSNAFQRSETELVIIITPYLVKPVNANDIKLPTDGYETPSDFDRVLLGTVAKGKSGSDRPKPTMATPPAPPPSIGALAPAPIVPTQAPAPAGDNSRRAPVPTPSATEPKKTKGKSGAAAPGFSLN</sequence>
<keyword evidence="3" id="KW-0732">Signal</keyword>
<feature type="domain" description="Type II/III secretion system secretin-like" evidence="4">
    <location>
        <begin position="318"/>
        <end position="477"/>
    </location>
</feature>
<dbReference type="Proteomes" id="UP000219494">
    <property type="component" value="Unassembled WGS sequence"/>
</dbReference>
<protein>
    <submittedName>
        <fullName evidence="6">Pilus assembly protein CpaC</fullName>
    </submittedName>
</protein>
<dbReference type="InterPro" id="IPR032789">
    <property type="entry name" value="T2SS-T3SS_pil_N"/>
</dbReference>
<dbReference type="EMBL" id="OBMI01000001">
    <property type="protein sequence ID" value="SOB78551.1"/>
    <property type="molecule type" value="Genomic_DNA"/>
</dbReference>
<feature type="signal peptide" evidence="3">
    <location>
        <begin position="1"/>
        <end position="29"/>
    </location>
</feature>
<evidence type="ECO:0000313" key="7">
    <source>
        <dbReference type="Proteomes" id="UP000219494"/>
    </source>
</evidence>
<feature type="chain" id="PRO_5012831895" evidence="3">
    <location>
        <begin position="30"/>
        <end position="580"/>
    </location>
</feature>
<evidence type="ECO:0000313" key="6">
    <source>
        <dbReference type="EMBL" id="SOB78551.1"/>
    </source>
</evidence>
<name>A0A285Q9P1_9SPHN</name>
<accession>A0A285Q9P1</accession>
<dbReference type="Pfam" id="PF13629">
    <property type="entry name" value="T2SS-T3SS_pil_N"/>
    <property type="match status" value="1"/>
</dbReference>
<evidence type="ECO:0000256" key="3">
    <source>
        <dbReference type="SAM" id="SignalP"/>
    </source>
</evidence>